<evidence type="ECO:0000256" key="8">
    <source>
        <dbReference type="ARBA" id="ARBA00023242"/>
    </source>
</evidence>
<dbReference type="Pfam" id="PF22379">
    <property type="entry name" value="OB_MCM10"/>
    <property type="match status" value="1"/>
</dbReference>
<dbReference type="Pfam" id="PF24863">
    <property type="entry name" value="zf-CCCH_Mcm10"/>
    <property type="match status" value="1"/>
</dbReference>
<evidence type="ECO:0000256" key="6">
    <source>
        <dbReference type="ARBA" id="ARBA00022771"/>
    </source>
</evidence>
<dbReference type="SMART" id="SM01280">
    <property type="entry name" value="Mcm10"/>
    <property type="match status" value="1"/>
</dbReference>
<evidence type="ECO:0000256" key="9">
    <source>
        <dbReference type="SAM" id="MobiDB-lite"/>
    </source>
</evidence>
<dbReference type="Proteomes" id="UP000492821">
    <property type="component" value="Unassembled WGS sequence"/>
</dbReference>
<feature type="compositionally biased region" description="Polar residues" evidence="9">
    <location>
        <begin position="36"/>
        <end position="54"/>
    </location>
</feature>
<feature type="region of interest" description="Disordered" evidence="9">
    <location>
        <begin position="80"/>
        <end position="99"/>
    </location>
</feature>
<name>A0A7E4VS25_PANRE</name>
<dbReference type="InterPro" id="IPR012340">
    <property type="entry name" value="NA-bd_OB-fold"/>
</dbReference>
<keyword evidence="7" id="KW-0862">Zinc</keyword>
<dbReference type="GO" id="GO:0006270">
    <property type="term" value="P:DNA replication initiation"/>
    <property type="evidence" value="ECO:0007669"/>
    <property type="project" value="InterPro"/>
</dbReference>
<dbReference type="GO" id="GO:0008270">
    <property type="term" value="F:zinc ion binding"/>
    <property type="evidence" value="ECO:0007669"/>
    <property type="project" value="UniProtKB-KW"/>
</dbReference>
<evidence type="ECO:0000256" key="1">
    <source>
        <dbReference type="ARBA" id="ARBA00004123"/>
    </source>
</evidence>
<dbReference type="PANTHER" id="PTHR13454:SF11">
    <property type="entry name" value="PROTEIN MCM10 HOMOLOG"/>
    <property type="match status" value="1"/>
</dbReference>
<organism evidence="11 12">
    <name type="scientific">Panagrellus redivivus</name>
    <name type="common">Microworm</name>
    <dbReference type="NCBI Taxonomy" id="6233"/>
    <lineage>
        <taxon>Eukaryota</taxon>
        <taxon>Metazoa</taxon>
        <taxon>Ecdysozoa</taxon>
        <taxon>Nematoda</taxon>
        <taxon>Chromadorea</taxon>
        <taxon>Rhabditida</taxon>
        <taxon>Tylenchina</taxon>
        <taxon>Panagrolaimomorpha</taxon>
        <taxon>Panagrolaimoidea</taxon>
        <taxon>Panagrolaimidae</taxon>
        <taxon>Panagrellus</taxon>
    </lineage>
</organism>
<keyword evidence="5" id="KW-0479">Metal-binding</keyword>
<evidence type="ECO:0000256" key="5">
    <source>
        <dbReference type="ARBA" id="ARBA00022723"/>
    </source>
</evidence>
<dbReference type="GO" id="GO:0003697">
    <property type="term" value="F:single-stranded DNA binding"/>
    <property type="evidence" value="ECO:0007669"/>
    <property type="project" value="InterPro"/>
</dbReference>
<accession>A0A7E4VS25</accession>
<dbReference type="WBParaSite" id="Pan_g23915.t1">
    <property type="protein sequence ID" value="Pan_g23915.t1"/>
    <property type="gene ID" value="Pan_g23915"/>
</dbReference>
<feature type="region of interest" description="Disordered" evidence="9">
    <location>
        <begin position="528"/>
        <end position="566"/>
    </location>
</feature>
<comment type="subcellular location">
    <subcellularLocation>
        <location evidence="1">Nucleus</location>
    </subcellularLocation>
</comment>
<feature type="region of interest" description="Disordered" evidence="9">
    <location>
        <begin position="36"/>
        <end position="67"/>
    </location>
</feature>
<evidence type="ECO:0000256" key="3">
    <source>
        <dbReference type="ARBA" id="ARBA00017770"/>
    </source>
</evidence>
<keyword evidence="11" id="KW-1185">Reference proteome</keyword>
<proteinExistence type="inferred from homology"/>
<evidence type="ECO:0000256" key="2">
    <source>
        <dbReference type="ARBA" id="ARBA00009679"/>
    </source>
</evidence>
<dbReference type="GO" id="GO:0003688">
    <property type="term" value="F:DNA replication origin binding"/>
    <property type="evidence" value="ECO:0007669"/>
    <property type="project" value="TreeGrafter"/>
</dbReference>
<dbReference type="PANTHER" id="PTHR13454">
    <property type="entry name" value="PROTEIN MCM10 HOMOLOG"/>
    <property type="match status" value="1"/>
</dbReference>
<dbReference type="GO" id="GO:0043596">
    <property type="term" value="C:nuclear replication fork"/>
    <property type="evidence" value="ECO:0007669"/>
    <property type="project" value="TreeGrafter"/>
</dbReference>
<evidence type="ECO:0000313" key="12">
    <source>
        <dbReference type="WBParaSite" id="Pan_g23915.t1"/>
    </source>
</evidence>
<reference evidence="12" key="2">
    <citation type="submission" date="2020-10" db="UniProtKB">
        <authorList>
            <consortium name="WormBaseParasite"/>
        </authorList>
    </citation>
    <scope>IDENTIFICATION</scope>
</reference>
<dbReference type="InterPro" id="IPR055065">
    <property type="entry name" value="OB_MCM10"/>
</dbReference>
<reference evidence="11" key="1">
    <citation type="journal article" date="2013" name="Genetics">
        <title>The draft genome and transcriptome of Panagrellus redivivus are shaped by the harsh demands of a free-living lifestyle.</title>
        <authorList>
            <person name="Srinivasan J."/>
            <person name="Dillman A.R."/>
            <person name="Macchietto M.G."/>
            <person name="Heikkinen L."/>
            <person name="Lakso M."/>
            <person name="Fracchia K.M."/>
            <person name="Antoshechkin I."/>
            <person name="Mortazavi A."/>
            <person name="Wong G."/>
            <person name="Sternberg P.W."/>
        </authorList>
    </citation>
    <scope>NUCLEOTIDE SEQUENCE [LARGE SCALE GENOMIC DNA]</scope>
    <source>
        <strain evidence="11">MT8872</strain>
    </source>
</reference>
<sequence length="710" mass="77972">MSSSNLAALVEAFDDIDDEDIENTSIDATFQTAEADKTSNQTFTSCTEGNSTIDPSYHSAPEDFDEDAFAMDDFDDDFDETFTEEEKPGPSTPPKSTADRLRELVAESRQARKESSQEAAKNSAKLFPFSSNSLNSASVPSPAATSLADKKAAISKAFGAAAGPKDGIPVFDPAFGIRVKNPKITSTTLSTYLSDHKKFRPSHLRPNNQPKGDWFTMGVIVEKSEYKKSANKNEYMIWKISDLTNFQDTPVKVLLFGECVKVHWKLQVSSVVALTKPQFGESDDKTVTLKLSKSAQVIDVGFCPDFGTCKGNRNDGQKCSQYINTNSTEFCVYHIQKAAKSATVSRAVLGSQYNSPIGCRVTKPTVGRGGVANKVFMRPCMTKAEDTDKKPTKSALKTCSKDEAKALRDAENEKLQAAIKANSMTNFGARNLIKHRTERITDPVKASATKPGKTESPVDFKAFIRDQKEKLAPKRPVLSSRPTLAGDVGDFIDLDIVGGPKTPDRKLAEAQMNRARIAAKIRENGGLQKVDANATRKRLAPSSTVPSTETPKRSKLNPEDTPTSSGVDIAALLGRKSTFETAIDEADRAKEDAYFANAEIKEKIESRLTELNELKDVKVVTCAKCKYTAESQSSLCMIQGHVIQRHTATKRFFKCKTCKQRTAAFARIPTKPCDGCGSKSFDRVGMRDERKVGEDNKLVIRGEERKFVNR</sequence>
<evidence type="ECO:0000313" key="11">
    <source>
        <dbReference type="Proteomes" id="UP000492821"/>
    </source>
</evidence>
<comment type="similarity">
    <text evidence="2">Belongs to the MCM10 family.</text>
</comment>
<keyword evidence="8" id="KW-0539">Nucleus</keyword>
<dbReference type="Pfam" id="PF09329">
    <property type="entry name" value="zf-primase"/>
    <property type="match status" value="1"/>
</dbReference>
<dbReference type="AlphaFoldDB" id="A0A7E4VS25"/>
<evidence type="ECO:0000259" key="10">
    <source>
        <dbReference type="SMART" id="SM01280"/>
    </source>
</evidence>
<dbReference type="Pfam" id="PF09332">
    <property type="entry name" value="Mcm10"/>
    <property type="match status" value="1"/>
</dbReference>
<dbReference type="InterPro" id="IPR056791">
    <property type="entry name" value="Znf_Mcm10_C"/>
</dbReference>
<dbReference type="Gene3D" id="2.40.50.140">
    <property type="entry name" value="Nucleic acid-binding proteins"/>
    <property type="match status" value="1"/>
</dbReference>
<evidence type="ECO:0000256" key="7">
    <source>
        <dbReference type="ARBA" id="ARBA00022833"/>
    </source>
</evidence>
<evidence type="ECO:0000256" key="4">
    <source>
        <dbReference type="ARBA" id="ARBA00022705"/>
    </source>
</evidence>
<protein>
    <recommendedName>
        <fullName evidence="3">Protein MCM10 homolog</fullName>
    </recommendedName>
</protein>
<dbReference type="InterPro" id="IPR015408">
    <property type="entry name" value="Znf_Mcm10/DnaG"/>
</dbReference>
<keyword evidence="4" id="KW-0235">DNA replication</keyword>
<feature type="domain" description="Replication factor Mcm10 C-terminal" evidence="10">
    <location>
        <begin position="388"/>
        <end position="710"/>
    </location>
</feature>
<dbReference type="InterPro" id="IPR040184">
    <property type="entry name" value="Mcm10"/>
</dbReference>
<dbReference type="InterPro" id="IPR015411">
    <property type="entry name" value="Rep_factor_Mcm10_C"/>
</dbReference>
<keyword evidence="6" id="KW-0863">Zinc-finger</keyword>